<gene>
    <name evidence="21" type="ORF">IFM89_009077</name>
</gene>
<evidence type="ECO:0000256" key="7">
    <source>
        <dbReference type="ARBA" id="ARBA00022617"/>
    </source>
</evidence>
<dbReference type="InterPro" id="IPR019794">
    <property type="entry name" value="Peroxidases_AS"/>
</dbReference>
<keyword evidence="5 19" id="KW-0964">Secreted</keyword>
<dbReference type="EC" id="1.11.1.7" evidence="4 19"/>
<evidence type="ECO:0000256" key="4">
    <source>
        <dbReference type="ARBA" id="ARBA00012313"/>
    </source>
</evidence>
<feature type="binding site" evidence="16">
    <location>
        <position position="67"/>
    </location>
    <ligand>
        <name>Ca(2+)</name>
        <dbReference type="ChEBI" id="CHEBI:29108"/>
        <label>1</label>
    </ligand>
</feature>
<evidence type="ECO:0000256" key="11">
    <source>
        <dbReference type="ARBA" id="ARBA00023002"/>
    </source>
</evidence>
<feature type="signal peptide" evidence="19">
    <location>
        <begin position="1"/>
        <end position="17"/>
    </location>
</feature>
<comment type="cofactor">
    <cofactor evidence="16 19">
        <name>Ca(2+)</name>
        <dbReference type="ChEBI" id="CHEBI:29108"/>
    </cofactor>
    <text evidence="16 19">Binds 2 calcium ions per subunit.</text>
</comment>
<comment type="cofactor">
    <cofactor evidence="16 19">
        <name>heme b</name>
        <dbReference type="ChEBI" id="CHEBI:60344"/>
    </cofactor>
    <text evidence="16 19">Binds 1 heme b (iron(II)-protoporphyrin IX) group per subunit.</text>
</comment>
<feature type="disulfide bond" evidence="18">
    <location>
        <begin position="28"/>
        <end position="107"/>
    </location>
</feature>
<dbReference type="InterPro" id="IPR033905">
    <property type="entry name" value="Secretory_peroxidase"/>
</dbReference>
<dbReference type="GO" id="GO:0020037">
    <property type="term" value="F:heme binding"/>
    <property type="evidence" value="ECO:0007669"/>
    <property type="project" value="UniProtKB-UniRule"/>
</dbReference>
<keyword evidence="10 16" id="KW-0106">Calcium</keyword>
<dbReference type="PRINTS" id="PR00458">
    <property type="entry name" value="PEROXIDASE"/>
</dbReference>
<evidence type="ECO:0000259" key="20">
    <source>
        <dbReference type="PROSITE" id="PS50873"/>
    </source>
</evidence>
<keyword evidence="7 19" id="KW-0349">Heme</keyword>
<feature type="domain" description="Plant heme peroxidase family profile" evidence="20">
    <location>
        <begin position="18"/>
        <end position="315"/>
    </location>
</feature>
<evidence type="ECO:0000256" key="3">
    <source>
        <dbReference type="ARBA" id="ARBA00006873"/>
    </source>
</evidence>
<reference evidence="21 22" key="1">
    <citation type="submission" date="2020-10" db="EMBL/GenBank/DDBJ databases">
        <title>The Coptis chinensis genome and diversification of protoberbering-type alkaloids.</title>
        <authorList>
            <person name="Wang B."/>
            <person name="Shu S."/>
            <person name="Song C."/>
            <person name="Liu Y."/>
        </authorList>
    </citation>
    <scope>NUCLEOTIDE SEQUENCE [LARGE SCALE GENOMIC DNA]</scope>
    <source>
        <strain evidence="21">HL-2020</strain>
        <tissue evidence="21">Leaf</tissue>
    </source>
</reference>
<dbReference type="EMBL" id="JADFTS010000002">
    <property type="protein sequence ID" value="KAF9619735.1"/>
    <property type="molecule type" value="Genomic_DNA"/>
</dbReference>
<comment type="catalytic activity">
    <reaction evidence="1 19">
        <text>2 a phenolic donor + H2O2 = 2 a phenolic radical donor + 2 H2O</text>
        <dbReference type="Rhea" id="RHEA:56136"/>
        <dbReference type="ChEBI" id="CHEBI:15377"/>
        <dbReference type="ChEBI" id="CHEBI:16240"/>
        <dbReference type="ChEBI" id="CHEBI:139520"/>
        <dbReference type="ChEBI" id="CHEBI:139521"/>
        <dbReference type="EC" id="1.11.1.7"/>
    </reaction>
</comment>
<keyword evidence="11 19" id="KW-0560">Oxidoreductase</keyword>
<comment type="similarity">
    <text evidence="3">Belongs to the peroxidase family. Ascorbate peroxidase subfamily.</text>
</comment>
<evidence type="ECO:0000256" key="13">
    <source>
        <dbReference type="ARBA" id="ARBA00023157"/>
    </source>
</evidence>
<dbReference type="SUPFAM" id="SSF48113">
    <property type="entry name" value="Heme-dependent peroxidases"/>
    <property type="match status" value="1"/>
</dbReference>
<evidence type="ECO:0000256" key="19">
    <source>
        <dbReference type="RuleBase" id="RU362060"/>
    </source>
</evidence>
<keyword evidence="8 16" id="KW-0479">Metal-binding</keyword>
<keyword evidence="13 18" id="KW-1015">Disulfide bond</keyword>
<dbReference type="OrthoDB" id="2113341at2759"/>
<feature type="disulfide bond" evidence="18">
    <location>
        <begin position="61"/>
        <end position="66"/>
    </location>
</feature>
<evidence type="ECO:0000256" key="10">
    <source>
        <dbReference type="ARBA" id="ARBA00022837"/>
    </source>
</evidence>
<dbReference type="PROSITE" id="PS00435">
    <property type="entry name" value="PEROXIDASE_1"/>
    <property type="match status" value="1"/>
</dbReference>
<evidence type="ECO:0000313" key="22">
    <source>
        <dbReference type="Proteomes" id="UP000631114"/>
    </source>
</evidence>
<dbReference type="PANTHER" id="PTHR31517:SF59">
    <property type="entry name" value="PEROXIDASE"/>
    <property type="match status" value="1"/>
</dbReference>
<dbReference type="PRINTS" id="PR00461">
    <property type="entry name" value="PLPEROXIDASE"/>
</dbReference>
<feature type="binding site" evidence="16">
    <location>
        <position position="63"/>
    </location>
    <ligand>
        <name>Ca(2+)</name>
        <dbReference type="ChEBI" id="CHEBI:29108"/>
        <label>1</label>
    </ligand>
</feature>
<dbReference type="InterPro" id="IPR000823">
    <property type="entry name" value="Peroxidase_pln"/>
</dbReference>
<name>A0A835M5A9_9MAGN</name>
<dbReference type="GO" id="GO:0042744">
    <property type="term" value="P:hydrogen peroxide catabolic process"/>
    <property type="evidence" value="ECO:0007669"/>
    <property type="project" value="UniProtKB-KW"/>
</dbReference>
<dbReference type="Proteomes" id="UP000631114">
    <property type="component" value="Unassembled WGS sequence"/>
</dbReference>
<evidence type="ECO:0000256" key="1">
    <source>
        <dbReference type="ARBA" id="ARBA00000189"/>
    </source>
</evidence>
<evidence type="ECO:0000256" key="15">
    <source>
        <dbReference type="PIRSR" id="PIRSR600823-2"/>
    </source>
</evidence>
<proteinExistence type="inferred from homology"/>
<evidence type="ECO:0000256" key="14">
    <source>
        <dbReference type="PIRSR" id="PIRSR600823-1"/>
    </source>
</evidence>
<evidence type="ECO:0000256" key="12">
    <source>
        <dbReference type="ARBA" id="ARBA00023004"/>
    </source>
</evidence>
<dbReference type="Gene3D" id="1.10.420.10">
    <property type="entry name" value="Peroxidase, domain 2"/>
    <property type="match status" value="1"/>
</dbReference>
<feature type="binding site" evidence="16">
    <location>
        <position position="81"/>
    </location>
    <ligand>
        <name>Ca(2+)</name>
        <dbReference type="ChEBI" id="CHEBI:29108"/>
        <label>1</label>
    </ligand>
</feature>
<comment type="function">
    <text evidence="2">Removal of H(2)O(2), oxidation of toxic reductants, biosynthesis and degradation of lignin, suberization, auxin catabolism, response to environmental stresses such as wounding, pathogen attack and oxidative stress. These functions might be dependent on each isozyme/isoform in each plant tissue.</text>
</comment>
<protein>
    <recommendedName>
        <fullName evidence="4 19">Peroxidase</fullName>
        <ecNumber evidence="4 19">1.11.1.7</ecNumber>
    </recommendedName>
</protein>
<keyword evidence="6 19" id="KW-0575">Peroxidase</keyword>
<feature type="disulfide bond" evidence="18">
    <location>
        <begin position="113"/>
        <end position="311"/>
    </location>
</feature>
<keyword evidence="12 16" id="KW-0408">Iron</keyword>
<feature type="binding site" evidence="16">
    <location>
        <position position="184"/>
    </location>
    <ligand>
        <name>Ca(2+)</name>
        <dbReference type="ChEBI" id="CHEBI:29108"/>
        <label>2</label>
    </ligand>
</feature>
<dbReference type="GO" id="GO:0005576">
    <property type="term" value="C:extracellular region"/>
    <property type="evidence" value="ECO:0007669"/>
    <property type="project" value="UniProtKB-SubCell"/>
</dbReference>
<organism evidence="21 22">
    <name type="scientific">Coptis chinensis</name>
    <dbReference type="NCBI Taxonomy" id="261450"/>
    <lineage>
        <taxon>Eukaryota</taxon>
        <taxon>Viridiplantae</taxon>
        <taxon>Streptophyta</taxon>
        <taxon>Embryophyta</taxon>
        <taxon>Tracheophyta</taxon>
        <taxon>Spermatophyta</taxon>
        <taxon>Magnoliopsida</taxon>
        <taxon>Ranunculales</taxon>
        <taxon>Ranunculaceae</taxon>
        <taxon>Coptidoideae</taxon>
        <taxon>Coptis</taxon>
    </lineage>
</organism>
<feature type="active site" description="Proton acceptor" evidence="14">
    <location>
        <position position="59"/>
    </location>
</feature>
<feature type="chain" id="PRO_5033100560" description="Peroxidase" evidence="19">
    <location>
        <begin position="18"/>
        <end position="318"/>
    </location>
</feature>
<dbReference type="GO" id="GO:0006979">
    <property type="term" value="P:response to oxidative stress"/>
    <property type="evidence" value="ECO:0007669"/>
    <property type="project" value="UniProtKB-UniRule"/>
</dbReference>
<dbReference type="AlphaFoldDB" id="A0A835M5A9"/>
<evidence type="ECO:0000256" key="6">
    <source>
        <dbReference type="ARBA" id="ARBA00022559"/>
    </source>
</evidence>
<evidence type="ECO:0000256" key="2">
    <source>
        <dbReference type="ARBA" id="ARBA00002322"/>
    </source>
</evidence>
<dbReference type="Gene3D" id="1.10.520.10">
    <property type="match status" value="1"/>
</dbReference>
<dbReference type="InterPro" id="IPR019793">
    <property type="entry name" value="Peroxidases_heam-ligand_BS"/>
</dbReference>
<dbReference type="Pfam" id="PF00141">
    <property type="entry name" value="peroxidase"/>
    <property type="match status" value="1"/>
</dbReference>
<dbReference type="FunFam" id="1.10.520.10:FF:000001">
    <property type="entry name" value="Peroxidase"/>
    <property type="match status" value="1"/>
</dbReference>
<keyword evidence="19" id="KW-0376">Hydrogen peroxide</keyword>
<feature type="binding site" evidence="16">
    <location>
        <position position="243"/>
    </location>
    <ligand>
        <name>Ca(2+)</name>
        <dbReference type="ChEBI" id="CHEBI:29108"/>
        <label>2</label>
    </ligand>
</feature>
<evidence type="ECO:0000256" key="9">
    <source>
        <dbReference type="ARBA" id="ARBA00022729"/>
    </source>
</evidence>
<dbReference type="InterPro" id="IPR010255">
    <property type="entry name" value="Haem_peroxidase_sf"/>
</dbReference>
<dbReference type="PROSITE" id="PS50873">
    <property type="entry name" value="PEROXIDASE_4"/>
    <property type="match status" value="1"/>
</dbReference>
<accession>A0A835M5A9</accession>
<comment type="similarity">
    <text evidence="19">Belongs to the peroxidase family. Classical plant (class III) peroxidase subfamily.</text>
</comment>
<comment type="caution">
    <text evidence="21">The sequence shown here is derived from an EMBL/GenBank/DDBJ whole genome shotgun (WGS) entry which is preliminary data.</text>
</comment>
<keyword evidence="22" id="KW-1185">Reference proteome</keyword>
<evidence type="ECO:0000256" key="16">
    <source>
        <dbReference type="PIRSR" id="PIRSR600823-3"/>
    </source>
</evidence>
<feature type="binding site" evidence="16">
    <location>
        <position position="69"/>
    </location>
    <ligand>
        <name>Ca(2+)</name>
        <dbReference type="ChEBI" id="CHEBI:29108"/>
        <label>1</label>
    </ligand>
</feature>
<evidence type="ECO:0000256" key="5">
    <source>
        <dbReference type="ARBA" id="ARBA00022525"/>
    </source>
</evidence>
<dbReference type="PROSITE" id="PS00436">
    <property type="entry name" value="PEROXIDASE_2"/>
    <property type="match status" value="1"/>
</dbReference>
<dbReference type="GO" id="GO:0140825">
    <property type="term" value="F:lactoperoxidase activity"/>
    <property type="evidence" value="ECO:0007669"/>
    <property type="project" value="UniProtKB-EC"/>
</dbReference>
<feature type="binding site" evidence="16">
    <location>
        <position position="60"/>
    </location>
    <ligand>
        <name>Ca(2+)</name>
        <dbReference type="ChEBI" id="CHEBI:29108"/>
        <label>1</label>
    </ligand>
</feature>
<dbReference type="InterPro" id="IPR002016">
    <property type="entry name" value="Haem_peroxidase"/>
</dbReference>
<evidence type="ECO:0000256" key="18">
    <source>
        <dbReference type="PIRSR" id="PIRSR600823-5"/>
    </source>
</evidence>
<dbReference type="FunFam" id="1.10.420.10:FF:000007">
    <property type="entry name" value="Peroxidase"/>
    <property type="match status" value="1"/>
</dbReference>
<evidence type="ECO:0000256" key="17">
    <source>
        <dbReference type="PIRSR" id="PIRSR600823-4"/>
    </source>
</evidence>
<feature type="binding site" evidence="16">
    <location>
        <position position="65"/>
    </location>
    <ligand>
        <name>Ca(2+)</name>
        <dbReference type="ChEBI" id="CHEBI:29108"/>
        <label>1</label>
    </ligand>
</feature>
<dbReference type="CDD" id="cd00693">
    <property type="entry name" value="secretory_peroxidase"/>
    <property type="match status" value="1"/>
</dbReference>
<feature type="binding site" evidence="16">
    <location>
        <position position="235"/>
    </location>
    <ligand>
        <name>Ca(2+)</name>
        <dbReference type="ChEBI" id="CHEBI:29108"/>
        <label>2</label>
    </ligand>
</feature>
<sequence length="318" mass="34593">MKLPFLFLYFFLHIVCADLQVGFYSSTCPQAESIIQAVVKRRFNGDRSVTAALLRMHFHDCFVRGCDASILIDTSEQSRSEKTAGSNLTVRGYELIDEAKAALEAQCPSVVSCADIVTVATRDAVVLAGGPSYKIPTGRRDGIVSNPQDVNLPGPGSSVPQALETFTAKGLTLSEMVTLLGAHTVGVSHCSFFQDRLSNFQGTGSPDPSMDPRLLEKLLQTCRSHSGQDPTVFLDKRTPFVFDNKFYNQVLLKRAVLRIDQELGLDSSSSAMVSSLASDGIKFGRQFANAMVKLGGVEVLIGNAGEIRKNCRVFNQRS</sequence>
<evidence type="ECO:0000256" key="8">
    <source>
        <dbReference type="ARBA" id="ARBA00022723"/>
    </source>
</evidence>
<feature type="binding site" evidence="16">
    <location>
        <position position="238"/>
    </location>
    <ligand>
        <name>Ca(2+)</name>
        <dbReference type="ChEBI" id="CHEBI:29108"/>
        <label>2</label>
    </ligand>
</feature>
<dbReference type="PANTHER" id="PTHR31517">
    <property type="match status" value="1"/>
</dbReference>
<dbReference type="GO" id="GO:0046872">
    <property type="term" value="F:metal ion binding"/>
    <property type="evidence" value="ECO:0007669"/>
    <property type="project" value="UniProtKB-UniRule"/>
</dbReference>
<feature type="binding site" description="axial binding residue" evidence="16">
    <location>
        <position position="183"/>
    </location>
    <ligand>
        <name>heme b</name>
        <dbReference type="ChEBI" id="CHEBI:60344"/>
    </ligand>
    <ligandPart>
        <name>Fe</name>
        <dbReference type="ChEBI" id="CHEBI:18248"/>
    </ligandPart>
</feature>
<evidence type="ECO:0000313" key="21">
    <source>
        <dbReference type="EMBL" id="KAF9619735.1"/>
    </source>
</evidence>
<feature type="site" description="Transition state stabilizer" evidence="17">
    <location>
        <position position="55"/>
    </location>
</feature>
<feature type="binding site" evidence="15">
    <location>
        <position position="153"/>
    </location>
    <ligand>
        <name>substrate</name>
    </ligand>
</feature>
<feature type="disulfide bond" evidence="18">
    <location>
        <begin position="190"/>
        <end position="222"/>
    </location>
</feature>
<comment type="subcellular location">
    <subcellularLocation>
        <location evidence="19">Secreted</location>
    </subcellularLocation>
</comment>
<keyword evidence="9 19" id="KW-0732">Signal</keyword>